<dbReference type="RefSeq" id="YP_008125578.1">
    <property type="nucleotide sequence ID" value="NC_021530.1"/>
</dbReference>
<evidence type="ECO:0000313" key="2">
    <source>
        <dbReference type="EMBL" id="AGN33885.1"/>
    </source>
</evidence>
<dbReference type="GeneID" id="16045292"/>
<protein>
    <submittedName>
        <fullName evidence="1">Uncharacterized protein</fullName>
    </submittedName>
</protein>
<dbReference type="EMBL" id="JF974299">
    <property type="protein sequence ID" value="AET72628.1"/>
    <property type="molecule type" value="Genomic_DNA"/>
</dbReference>
<dbReference type="OrthoDB" id="30872at10239"/>
<organism evidence="1 4">
    <name type="scientific">Synechococcus phage S-CAM8</name>
    <dbReference type="NCBI Taxonomy" id="754038"/>
    <lineage>
        <taxon>Viruses</taxon>
        <taxon>Duplodnaviria</taxon>
        <taxon>Heunggongvirae</taxon>
        <taxon>Uroviricota</taxon>
        <taxon>Caudoviricetes</taxon>
        <taxon>Pantevenvirales</taxon>
        <taxon>Kyanoviridae</taxon>
        <taxon>Neritesvirus</taxon>
        <taxon>Neritesvirus scam8</taxon>
    </lineage>
</organism>
<accession>G8EXT8</accession>
<evidence type="ECO:0000313" key="3">
    <source>
        <dbReference type="Proteomes" id="UP000014318"/>
    </source>
</evidence>
<reference evidence="2 3" key="1">
    <citation type="submission" date="2010-11" db="EMBL/GenBank/DDBJ databases">
        <title>The Genome Sequence of Synechococcus phage S-CAM8 0608BI06.</title>
        <authorList>
            <consortium name="The Broad Institute Genome Sequencing Platform"/>
            <person name="Henn M.R."/>
            <person name="Martiny J."/>
            <person name="Weihe C."/>
            <person name="Levin J."/>
            <person name="Malboeuf C."/>
            <person name="Casali M."/>
            <person name="Russ C."/>
            <person name="Lennon N."/>
            <person name="Chapman S.B."/>
            <person name="Erlich R."/>
            <person name="Young S.K."/>
            <person name="Yandava C."/>
            <person name="Zeng Q."/>
            <person name="Alvarado L."/>
            <person name="Anderson S."/>
            <person name="Berlin A."/>
            <person name="Chen Z."/>
            <person name="Freedman E."/>
            <person name="Gellesch M."/>
            <person name="Goldberg J."/>
            <person name="Green L."/>
            <person name="Griggs A."/>
            <person name="Gujja S."/>
            <person name="Heilman E.R."/>
            <person name="Heiman D."/>
            <person name="Hollinger A."/>
            <person name="Howarth C."/>
            <person name="Larson L."/>
            <person name="Mehta T."/>
            <person name="Pearson M."/>
            <person name="Roberts A."/>
            <person name="Ryan E."/>
            <person name="Saif S."/>
            <person name="Shea T."/>
            <person name="Shenoy N."/>
            <person name="Sisk P."/>
            <person name="Stolte C."/>
            <person name="Sykes S."/>
            <person name="White J."/>
            <person name="Haas B."/>
            <person name="Nusbaum C."/>
            <person name="Birren B."/>
        </authorList>
    </citation>
    <scope>NUCLEOTIDE SEQUENCE [LARGE SCALE GENOMIC DNA]</scope>
    <source>
        <strain evidence="2">S-CAM8 06008BI06</strain>
    </source>
</reference>
<proteinExistence type="predicted"/>
<dbReference type="Proteomes" id="UP000297591">
    <property type="component" value="Segment"/>
</dbReference>
<evidence type="ECO:0000313" key="1">
    <source>
        <dbReference type="EMBL" id="AET72628.1"/>
    </source>
</evidence>
<gene>
    <name evidence="2" type="ORF">SXCG_00039</name>
    <name evidence="1" type="ORF">SXFG_00078</name>
</gene>
<sequence>MSEINVNTVTTTTANVSGDASVTGTLSAGGLKHASANTSALTPNADGSVSVAGNVTTTGVVQGNTIKTGALQDLNGDPLSTGQVLQVVQRVSNSYGEFGNSAYGNNLSNLTAIGDWWIDITSTVANSKFLIQWKTKMYGPNTQHQYVDLRRRVGGSGSFTSLIETNRTNSTIDTFAGIHWQSGNGAFEGDYFSTFIDSPNQPVNTVIRYQQYLGGWAGGTIDFGGWDAANNQNARGMIVMIAWELAP</sequence>
<dbReference type="EMBL" id="HQ634178">
    <property type="protein sequence ID" value="AGN33885.1"/>
    <property type="molecule type" value="Genomic_DNA"/>
</dbReference>
<name>G8EXT8_9CAUD</name>
<dbReference type="Proteomes" id="UP000014318">
    <property type="component" value="Segment"/>
</dbReference>
<evidence type="ECO:0000313" key="4">
    <source>
        <dbReference type="Proteomes" id="UP000297591"/>
    </source>
</evidence>
<reference evidence="1 4" key="2">
    <citation type="submission" date="2010-12" db="EMBL/GenBank/DDBJ databases">
        <title>The Genome Sequence of Synechococcus phage S-CAM8 0608SB47.</title>
        <authorList>
            <consortium name="The Broad Institute Genome Sequencing Platform"/>
            <person name="Henn M.R."/>
            <person name="Martiny J."/>
            <person name="Weihe C."/>
            <person name="Levin J."/>
            <person name="Malboeuf C."/>
            <person name="Casali M."/>
            <person name="Russ C."/>
            <person name="Lennon N."/>
            <person name="Chapman S.B."/>
            <person name="Erlich R."/>
            <person name="Young S.K."/>
            <person name="Yandava C."/>
            <person name="Zeng Q."/>
            <person name="Alvarado L."/>
            <person name="Anderson S."/>
            <person name="Berlin A."/>
            <person name="Chen Z."/>
            <person name="Freedman E."/>
            <person name="Gellesch M."/>
            <person name="Goldberg J."/>
            <person name="Green L."/>
            <person name="Griggs A."/>
            <person name="Gujja S."/>
            <person name="Heilman E.R."/>
            <person name="Heiman D."/>
            <person name="Hollinger A."/>
            <person name="Howarth C."/>
            <person name="Larson L."/>
            <person name="Mehta T."/>
            <person name="Pearson M."/>
            <person name="Roberts A."/>
            <person name="Ryan E."/>
            <person name="Saif S."/>
            <person name="Shea T."/>
            <person name="Shenoy N."/>
            <person name="Sisk P."/>
            <person name="Stolte C."/>
            <person name="Sykes S."/>
            <person name="White J."/>
            <person name="Haas B."/>
            <person name="Nusbaum C."/>
            <person name="Birren B."/>
        </authorList>
    </citation>
    <scope>NUCLEOTIDE SEQUENCE [LARGE SCALE GENOMIC DNA]</scope>
    <source>
        <strain evidence="1 4">0608SB47</strain>
    </source>
</reference>
<dbReference type="KEGG" id="vg:16045292"/>
<keyword evidence="3" id="KW-1185">Reference proteome</keyword>